<evidence type="ECO:0000256" key="2">
    <source>
        <dbReference type="ARBA" id="ARBA00023125"/>
    </source>
</evidence>
<keyword evidence="3" id="KW-0804">Transcription</keyword>
<keyword evidence="1" id="KW-0805">Transcription regulation</keyword>
<dbReference type="InterPro" id="IPR011075">
    <property type="entry name" value="TetR_C"/>
</dbReference>
<dbReference type="InterPro" id="IPR001647">
    <property type="entry name" value="HTH_TetR"/>
</dbReference>
<gene>
    <name evidence="6" type="ORF">LV75_000340</name>
</gene>
<feature type="DNA-binding region" description="H-T-H motif" evidence="4">
    <location>
        <begin position="29"/>
        <end position="48"/>
    </location>
</feature>
<dbReference type="InterPro" id="IPR036271">
    <property type="entry name" value="Tet_transcr_reg_TetR-rel_C_sf"/>
</dbReference>
<evidence type="ECO:0000313" key="6">
    <source>
        <dbReference type="EMBL" id="MCP2267858.1"/>
    </source>
</evidence>
<dbReference type="InterPro" id="IPR009057">
    <property type="entry name" value="Homeodomain-like_sf"/>
</dbReference>
<dbReference type="Gene3D" id="1.10.10.60">
    <property type="entry name" value="Homeodomain-like"/>
    <property type="match status" value="1"/>
</dbReference>
<feature type="domain" description="HTH tetR-type" evidence="5">
    <location>
        <begin position="6"/>
        <end position="66"/>
    </location>
</feature>
<reference evidence="6 7" key="1">
    <citation type="submission" date="2022-06" db="EMBL/GenBank/DDBJ databases">
        <title>Genomic Encyclopedia of Archaeal and Bacterial Type Strains, Phase II (KMG-II): from individual species to whole genera.</title>
        <authorList>
            <person name="Goeker M."/>
        </authorList>
    </citation>
    <scope>NUCLEOTIDE SEQUENCE [LARGE SCALE GENOMIC DNA]</scope>
    <source>
        <strain evidence="6 7">DSM 44255</strain>
    </source>
</reference>
<dbReference type="Pfam" id="PF16925">
    <property type="entry name" value="TetR_C_13"/>
    <property type="match status" value="1"/>
</dbReference>
<dbReference type="PROSITE" id="PS50977">
    <property type="entry name" value="HTH_TETR_2"/>
    <property type="match status" value="1"/>
</dbReference>
<dbReference type="Pfam" id="PF00440">
    <property type="entry name" value="TetR_N"/>
    <property type="match status" value="1"/>
</dbReference>
<organism evidence="6 7">
    <name type="scientific">Actinokineospora diospyrosa</name>
    <dbReference type="NCBI Taxonomy" id="103728"/>
    <lineage>
        <taxon>Bacteria</taxon>
        <taxon>Bacillati</taxon>
        <taxon>Actinomycetota</taxon>
        <taxon>Actinomycetes</taxon>
        <taxon>Pseudonocardiales</taxon>
        <taxon>Pseudonocardiaceae</taxon>
        <taxon>Actinokineospora</taxon>
    </lineage>
</organism>
<dbReference type="Gene3D" id="1.10.357.10">
    <property type="entry name" value="Tetracycline Repressor, domain 2"/>
    <property type="match status" value="1"/>
</dbReference>
<dbReference type="SUPFAM" id="SSF46689">
    <property type="entry name" value="Homeodomain-like"/>
    <property type="match status" value="1"/>
</dbReference>
<evidence type="ECO:0000256" key="4">
    <source>
        <dbReference type="PROSITE-ProRule" id="PRU00335"/>
    </source>
</evidence>
<accession>A0ABT1I5F8</accession>
<evidence type="ECO:0000313" key="7">
    <source>
        <dbReference type="Proteomes" id="UP001205185"/>
    </source>
</evidence>
<sequence>MGRPRKFDQDQAVAQAAETFRVNGYAETSPQALADSIGIGKGSLYNAFGSKHELFLRSLEHYADVSLHDLRAVLDTDEPIRDRIKALLTGFVDADLADPDRCGCLVVNSAVEIGPHDENAARLLGRSFDSSQAVLHAAFIAAQQAGEIAPEKDPKALACLMQSTMIGLRVLAKARVDRSRFDAAIDAAVMAI</sequence>
<dbReference type="PANTHER" id="PTHR47506:SF10">
    <property type="entry name" value="TRANSCRIPTIONAL REGULATORY PROTEIN"/>
    <property type="match status" value="1"/>
</dbReference>
<dbReference type="Proteomes" id="UP001205185">
    <property type="component" value="Unassembled WGS sequence"/>
</dbReference>
<protein>
    <submittedName>
        <fullName evidence="6">Transcriptional regulator, TetR family</fullName>
    </submittedName>
</protein>
<keyword evidence="2 4" id="KW-0238">DNA-binding</keyword>
<proteinExistence type="predicted"/>
<comment type="caution">
    <text evidence="6">The sequence shown here is derived from an EMBL/GenBank/DDBJ whole genome shotgun (WGS) entry which is preliminary data.</text>
</comment>
<keyword evidence="7" id="KW-1185">Reference proteome</keyword>
<evidence type="ECO:0000256" key="1">
    <source>
        <dbReference type="ARBA" id="ARBA00023015"/>
    </source>
</evidence>
<evidence type="ECO:0000259" key="5">
    <source>
        <dbReference type="PROSITE" id="PS50977"/>
    </source>
</evidence>
<dbReference type="SUPFAM" id="SSF48498">
    <property type="entry name" value="Tetracyclin repressor-like, C-terminal domain"/>
    <property type="match status" value="1"/>
</dbReference>
<dbReference type="PRINTS" id="PR00455">
    <property type="entry name" value="HTHTETR"/>
</dbReference>
<name>A0ABT1I5F8_9PSEU</name>
<dbReference type="RefSeq" id="WP_253884771.1">
    <property type="nucleotide sequence ID" value="NZ_BAAAVB010000002.1"/>
</dbReference>
<dbReference type="PANTHER" id="PTHR47506">
    <property type="entry name" value="TRANSCRIPTIONAL REGULATORY PROTEIN"/>
    <property type="match status" value="1"/>
</dbReference>
<dbReference type="EMBL" id="JAMTCO010000001">
    <property type="protein sequence ID" value="MCP2267858.1"/>
    <property type="molecule type" value="Genomic_DNA"/>
</dbReference>
<evidence type="ECO:0000256" key="3">
    <source>
        <dbReference type="ARBA" id="ARBA00023163"/>
    </source>
</evidence>